<protein>
    <submittedName>
        <fullName evidence="3">Uncharacterized protein</fullName>
    </submittedName>
</protein>
<evidence type="ECO:0000313" key="2">
    <source>
        <dbReference type="Proteomes" id="UP000046395"/>
    </source>
</evidence>
<name>A0A5S6QCE7_TRIMR</name>
<dbReference type="WBParaSite" id="TMUE_1000004888.1">
    <property type="protein sequence ID" value="TMUE_1000004888.1"/>
    <property type="gene ID" value="WBGene00299137"/>
</dbReference>
<proteinExistence type="predicted"/>
<reference evidence="3" key="1">
    <citation type="submission" date="2019-12" db="UniProtKB">
        <authorList>
            <consortium name="WormBaseParasite"/>
        </authorList>
    </citation>
    <scope>IDENTIFICATION</scope>
</reference>
<evidence type="ECO:0000256" key="1">
    <source>
        <dbReference type="SAM" id="MobiDB-lite"/>
    </source>
</evidence>
<feature type="region of interest" description="Disordered" evidence="1">
    <location>
        <begin position="171"/>
        <end position="206"/>
    </location>
</feature>
<sequence>MPGDRTGKREPTLLLVPSSEFSAEFAKTHSTNTYDTAAADRRAGHPGQSGVRSRPFVQASKYLTSGFFPAEQIVAGQFRHLIRRADSVGASNWAPPPSSTPRWQFAYVRAHAAAASPLLSHDRLGAHTGCCCCCYGCSGAIAVALTKAVTSQRPPRPLGVQILGSQMFVGKQREGTKARAHKGSREQTQREIPPTGDPSSGLRPRQLNRKGVRARLGFRGASTLPAYGFAPLRRRHAHFSAFRFLSIASTMGRRRTVQPGELYKQKIP</sequence>
<evidence type="ECO:0000313" key="3">
    <source>
        <dbReference type="WBParaSite" id="TMUE_1000004888.1"/>
    </source>
</evidence>
<keyword evidence="2" id="KW-1185">Reference proteome</keyword>
<feature type="compositionally biased region" description="Basic and acidic residues" evidence="1">
    <location>
        <begin position="171"/>
        <end position="189"/>
    </location>
</feature>
<dbReference type="Proteomes" id="UP000046395">
    <property type="component" value="Unassembled WGS sequence"/>
</dbReference>
<accession>A0A5S6QCE7</accession>
<organism evidence="2 3">
    <name type="scientific">Trichuris muris</name>
    <name type="common">Mouse whipworm</name>
    <dbReference type="NCBI Taxonomy" id="70415"/>
    <lineage>
        <taxon>Eukaryota</taxon>
        <taxon>Metazoa</taxon>
        <taxon>Ecdysozoa</taxon>
        <taxon>Nematoda</taxon>
        <taxon>Enoplea</taxon>
        <taxon>Dorylaimia</taxon>
        <taxon>Trichinellida</taxon>
        <taxon>Trichuridae</taxon>
        <taxon>Trichuris</taxon>
    </lineage>
</organism>
<dbReference type="AlphaFoldDB" id="A0A5S6QCE7"/>